<dbReference type="Gene3D" id="2.40.128.130">
    <property type="entry name" value="Autotransporter beta-domain"/>
    <property type="match status" value="1"/>
</dbReference>
<dbReference type="RefSeq" id="WP_066979486.1">
    <property type="nucleotide sequence ID" value="NZ_LUUI01000082.1"/>
</dbReference>
<keyword evidence="1" id="KW-0732">Signal</keyword>
<comment type="caution">
    <text evidence="3">The sequence shown here is derived from an EMBL/GenBank/DDBJ whole genome shotgun (WGS) entry which is preliminary data.</text>
</comment>
<protein>
    <recommendedName>
        <fullName evidence="2">Autotransporter domain-containing protein</fullName>
    </recommendedName>
</protein>
<feature type="chain" id="PRO_5008069309" description="Autotransporter domain-containing protein" evidence="1">
    <location>
        <begin position="19"/>
        <end position="455"/>
    </location>
</feature>
<dbReference type="InterPro" id="IPR005546">
    <property type="entry name" value="Autotransporte_beta"/>
</dbReference>
<dbReference type="STRING" id="980561.A1359_05235"/>
<dbReference type="InterPro" id="IPR036709">
    <property type="entry name" value="Autotransporte_beta_dom_sf"/>
</dbReference>
<accession>A0A177NLE3</accession>
<reference evidence="3 4" key="1">
    <citation type="submission" date="2016-03" db="EMBL/GenBank/DDBJ databases">
        <authorList>
            <person name="Ploux O."/>
        </authorList>
    </citation>
    <scope>NUCLEOTIDE SEQUENCE [LARGE SCALE GENOMIC DNA]</scope>
    <source>
        <strain evidence="3 4">R-45370</strain>
    </source>
</reference>
<dbReference type="Proteomes" id="UP000078476">
    <property type="component" value="Unassembled WGS sequence"/>
</dbReference>
<dbReference type="SMART" id="SM00869">
    <property type="entry name" value="Autotransporter"/>
    <property type="match status" value="1"/>
</dbReference>
<evidence type="ECO:0000256" key="1">
    <source>
        <dbReference type="SAM" id="SignalP"/>
    </source>
</evidence>
<feature type="signal peptide" evidence="1">
    <location>
        <begin position="1"/>
        <end position="18"/>
    </location>
</feature>
<dbReference type="SUPFAM" id="SSF103515">
    <property type="entry name" value="Autotransporter"/>
    <property type="match status" value="1"/>
</dbReference>
<keyword evidence="4" id="KW-1185">Reference proteome</keyword>
<sequence length="455" mass="49043">MKKALFILPALFASTVSADISQIFIAQDGTQFPVTSIAGSPTYQEDIIAAETIFAEYQSTYEYTDFTVRTIDSISGNYFDIFTSENGSSLTCFSSSGQPLGTDIASCYAVTPAILSSSLLQAAAKDKENFTALNAATTVNLQLNRSTTQISQSLQSMRSLRSHPKPSKGNGAGDDAYEMMGNFGLYANSGGTFGKVDSTTNSSGYDVYTRNFNSAVDYKINDTIITGMLFGYTSSTVDVDNNGGNFNADTFRFSPFVSLSPTENTYVDIAAGYASHDNRSQRNCLLCSSSADASFRTDEFNILTGLGYTHHFDAWSLRGYGQASTIYMDIGGYTETGDTATGLLTMPNQYVLSITSTFGTELSYAWSLPFGVLVPRISAEWVREYANDQRLITAQLQNGGITSIQTAAAQQDWGNAAAGLQMVLPNGVSAMLNFQSLIMSGATNYTIEGGVRMEF</sequence>
<evidence type="ECO:0000313" key="3">
    <source>
        <dbReference type="EMBL" id="OAI18223.1"/>
    </source>
</evidence>
<organism evidence="3 4">
    <name type="scientific">Methylomonas lenta</name>
    <dbReference type="NCBI Taxonomy" id="980561"/>
    <lineage>
        <taxon>Bacteria</taxon>
        <taxon>Pseudomonadati</taxon>
        <taxon>Pseudomonadota</taxon>
        <taxon>Gammaproteobacteria</taxon>
        <taxon>Methylococcales</taxon>
        <taxon>Methylococcaceae</taxon>
        <taxon>Methylomonas</taxon>
    </lineage>
</organism>
<dbReference type="PROSITE" id="PS51208">
    <property type="entry name" value="AUTOTRANSPORTER"/>
    <property type="match status" value="1"/>
</dbReference>
<evidence type="ECO:0000259" key="2">
    <source>
        <dbReference type="PROSITE" id="PS51208"/>
    </source>
</evidence>
<dbReference type="OrthoDB" id="5699539at2"/>
<gene>
    <name evidence="3" type="ORF">A1359_05235</name>
</gene>
<dbReference type="EMBL" id="LUUI01000082">
    <property type="protein sequence ID" value="OAI18223.1"/>
    <property type="molecule type" value="Genomic_DNA"/>
</dbReference>
<dbReference type="Pfam" id="PF03797">
    <property type="entry name" value="Autotransporter"/>
    <property type="match status" value="1"/>
</dbReference>
<evidence type="ECO:0000313" key="4">
    <source>
        <dbReference type="Proteomes" id="UP000078476"/>
    </source>
</evidence>
<dbReference type="AlphaFoldDB" id="A0A177NLE3"/>
<proteinExistence type="predicted"/>
<name>A0A177NLE3_9GAMM</name>
<feature type="domain" description="Autotransporter" evidence="2">
    <location>
        <begin position="178"/>
        <end position="455"/>
    </location>
</feature>